<evidence type="ECO:0000313" key="2">
    <source>
        <dbReference type="Proteomes" id="UP000095283"/>
    </source>
</evidence>
<keyword evidence="2" id="KW-1185">Reference proteome</keyword>
<dbReference type="AlphaFoldDB" id="A0A1I7WYH9"/>
<keyword evidence="1" id="KW-0812">Transmembrane</keyword>
<sequence>MVNYISLLTLLSPRKQQNPLFFTEIFLLIPISQFLTKIFLNMRHIQYSIFVTL</sequence>
<feature type="transmembrane region" description="Helical" evidence="1">
    <location>
        <begin position="20"/>
        <end position="40"/>
    </location>
</feature>
<evidence type="ECO:0000313" key="3">
    <source>
        <dbReference type="WBParaSite" id="Hba_10242"/>
    </source>
</evidence>
<reference evidence="3" key="1">
    <citation type="submission" date="2016-11" db="UniProtKB">
        <authorList>
            <consortium name="WormBaseParasite"/>
        </authorList>
    </citation>
    <scope>IDENTIFICATION</scope>
</reference>
<protein>
    <submittedName>
        <fullName evidence="3">Uncharacterized protein</fullName>
    </submittedName>
</protein>
<proteinExistence type="predicted"/>
<dbReference type="Proteomes" id="UP000095283">
    <property type="component" value="Unplaced"/>
</dbReference>
<dbReference type="WBParaSite" id="Hba_10242">
    <property type="protein sequence ID" value="Hba_10242"/>
    <property type="gene ID" value="Hba_10242"/>
</dbReference>
<accession>A0A1I7WYH9</accession>
<evidence type="ECO:0000256" key="1">
    <source>
        <dbReference type="SAM" id="Phobius"/>
    </source>
</evidence>
<name>A0A1I7WYH9_HETBA</name>
<keyword evidence="1" id="KW-0472">Membrane</keyword>
<keyword evidence="1" id="KW-1133">Transmembrane helix</keyword>
<organism evidence="2 3">
    <name type="scientific">Heterorhabditis bacteriophora</name>
    <name type="common">Entomopathogenic nematode worm</name>
    <dbReference type="NCBI Taxonomy" id="37862"/>
    <lineage>
        <taxon>Eukaryota</taxon>
        <taxon>Metazoa</taxon>
        <taxon>Ecdysozoa</taxon>
        <taxon>Nematoda</taxon>
        <taxon>Chromadorea</taxon>
        <taxon>Rhabditida</taxon>
        <taxon>Rhabditina</taxon>
        <taxon>Rhabditomorpha</taxon>
        <taxon>Strongyloidea</taxon>
        <taxon>Heterorhabditidae</taxon>
        <taxon>Heterorhabditis</taxon>
    </lineage>
</organism>